<sequence length="403" mass="44184">MAQSSATATTTVSAEAVLIKPAIQPPSTSKTSPQPTCATPATRVAILFGVGFLLSILIDSLQQESGVSQPGNHHPHSKTHSQMLQLLNQHHNQHQHRSTSNSQQQQMQQALQPLQRLLDGLKFLHIFHTASWLPFSFGFAGVLMGFLYPRLDLHMCSRPPRWNREISTILRLVGIVMGVNLAVSKLHWVSSMQASFAIYLLSIGLWVLFDGTSHGFLLSCGFAGVGTGFGIVLVQLGVYTFASPDFFGVVSWFPGILFLSSVCFGSIGRGLASSDPQYRRRLVGITHEDTEADAAYIAKKITTLRLWPDSEGKPWKLNVNDAGLEVLSVSQFTLFAITSKGAKPDFHLAMKGNDSLPFYQSFLGRLRTLMDNERVQDGQFGAMMDVGLINDGPVTLIVDSKEK</sequence>
<evidence type="ECO:0000256" key="10">
    <source>
        <dbReference type="ARBA" id="ARBA00047676"/>
    </source>
</evidence>
<feature type="transmembrane region" description="Helical" evidence="13">
    <location>
        <begin position="192"/>
        <end position="209"/>
    </location>
</feature>
<dbReference type="EMBL" id="QEAP01000161">
    <property type="protein sequence ID" value="TPX73838.1"/>
    <property type="molecule type" value="Genomic_DNA"/>
</dbReference>
<accession>A0A507FEW8</accession>
<dbReference type="EC" id="3.1.1.96" evidence="4 12"/>
<reference evidence="14 15" key="1">
    <citation type="journal article" date="2019" name="Sci. Rep.">
        <title>Comparative genomics of chytrid fungi reveal insights into the obligate biotrophic and pathogenic lifestyle of Synchytrium endobioticum.</title>
        <authorList>
            <person name="van de Vossenberg B.T.L.H."/>
            <person name="Warris S."/>
            <person name="Nguyen H.D.T."/>
            <person name="van Gent-Pelzer M.P.E."/>
            <person name="Joly D.L."/>
            <person name="van de Geest H.C."/>
            <person name="Bonants P.J.M."/>
            <person name="Smith D.S."/>
            <person name="Levesque C.A."/>
            <person name="van der Lee T.A.J."/>
        </authorList>
    </citation>
    <scope>NUCLEOTIDE SEQUENCE [LARGE SCALE GENOMIC DNA]</scope>
    <source>
        <strain evidence="14 15">CBS 675.73</strain>
    </source>
</reference>
<dbReference type="PANTHER" id="PTHR15301:SF3">
    <property type="entry name" value="PROTEIN NSG1-RELATED"/>
    <property type="match status" value="1"/>
</dbReference>
<evidence type="ECO:0000313" key="15">
    <source>
        <dbReference type="Proteomes" id="UP000320333"/>
    </source>
</evidence>
<gene>
    <name evidence="14" type="ORF">CcCBS67573_g04892</name>
</gene>
<dbReference type="GO" id="GO:0016126">
    <property type="term" value="P:sterol biosynthetic process"/>
    <property type="evidence" value="ECO:0007669"/>
    <property type="project" value="TreeGrafter"/>
</dbReference>
<keyword evidence="6 13" id="KW-0812">Transmembrane</keyword>
<protein>
    <recommendedName>
        <fullName evidence="5 12">D-aminoacyl-tRNA deacylase</fullName>
        <ecNumber evidence="4 12">3.1.1.96</ecNumber>
    </recommendedName>
</protein>
<dbReference type="GO" id="GO:0106026">
    <property type="term" value="F:Gly-tRNA(Ala) deacylase activity"/>
    <property type="evidence" value="ECO:0007669"/>
    <property type="project" value="RHEA"/>
</dbReference>
<feature type="transmembrane region" description="Helical" evidence="13">
    <location>
        <begin position="40"/>
        <end position="58"/>
    </location>
</feature>
<dbReference type="STRING" id="246404.A0A507FEW8"/>
<dbReference type="Pfam" id="PF02580">
    <property type="entry name" value="Tyr_Deacylase"/>
    <property type="match status" value="1"/>
</dbReference>
<dbReference type="Pfam" id="PF07281">
    <property type="entry name" value="INSIG"/>
    <property type="match status" value="1"/>
</dbReference>
<feature type="transmembrane region" description="Helical" evidence="13">
    <location>
        <begin position="169"/>
        <end position="186"/>
    </location>
</feature>
<proteinExistence type="inferred from homology"/>
<evidence type="ECO:0000256" key="2">
    <source>
        <dbReference type="ARBA" id="ARBA00007475"/>
    </source>
</evidence>
<dbReference type="SUPFAM" id="SSF69500">
    <property type="entry name" value="DTD-like"/>
    <property type="match status" value="1"/>
</dbReference>
<evidence type="ECO:0000256" key="11">
    <source>
        <dbReference type="ARBA" id="ARBA00048018"/>
    </source>
</evidence>
<evidence type="ECO:0000256" key="12">
    <source>
        <dbReference type="RuleBase" id="RU003470"/>
    </source>
</evidence>
<keyword evidence="12" id="KW-0694">RNA-binding</keyword>
<evidence type="ECO:0000256" key="3">
    <source>
        <dbReference type="ARBA" id="ARBA00009673"/>
    </source>
</evidence>
<keyword evidence="8 13" id="KW-1133">Transmembrane helix</keyword>
<dbReference type="PANTHER" id="PTHR15301">
    <property type="entry name" value="INSULIN-INDUCED GENE 1"/>
    <property type="match status" value="1"/>
</dbReference>
<evidence type="ECO:0000256" key="8">
    <source>
        <dbReference type="ARBA" id="ARBA00022989"/>
    </source>
</evidence>
<dbReference type="GO" id="GO:0051499">
    <property type="term" value="F:D-aminoacyl-tRNA deacylase activity"/>
    <property type="evidence" value="ECO:0007669"/>
    <property type="project" value="UniProtKB-EC"/>
</dbReference>
<dbReference type="GO" id="GO:0000049">
    <property type="term" value="F:tRNA binding"/>
    <property type="evidence" value="ECO:0007669"/>
    <property type="project" value="UniProtKB-KW"/>
</dbReference>
<dbReference type="InterPro" id="IPR003732">
    <property type="entry name" value="Daa-tRNA_deacyls_DTD"/>
</dbReference>
<keyword evidence="12" id="KW-0378">Hydrolase</keyword>
<dbReference type="Gene3D" id="3.50.80.10">
    <property type="entry name" value="D-tyrosyl-tRNA(Tyr) deacylase"/>
    <property type="match status" value="1"/>
</dbReference>
<evidence type="ECO:0000256" key="7">
    <source>
        <dbReference type="ARBA" id="ARBA00022824"/>
    </source>
</evidence>
<feature type="transmembrane region" description="Helical" evidence="13">
    <location>
        <begin position="126"/>
        <end position="148"/>
    </location>
</feature>
<evidence type="ECO:0000256" key="5">
    <source>
        <dbReference type="ARBA" id="ARBA00020007"/>
    </source>
</evidence>
<dbReference type="FunFam" id="3.50.80.10:FF:000001">
    <property type="entry name" value="D-aminoacyl-tRNA deacylase"/>
    <property type="match status" value="1"/>
</dbReference>
<evidence type="ECO:0000256" key="4">
    <source>
        <dbReference type="ARBA" id="ARBA00013056"/>
    </source>
</evidence>
<dbReference type="InterPro" id="IPR025929">
    <property type="entry name" value="INSIG_fam"/>
</dbReference>
<keyword evidence="15" id="KW-1185">Reference proteome</keyword>
<keyword evidence="7" id="KW-0256">Endoplasmic reticulum</keyword>
<evidence type="ECO:0000256" key="1">
    <source>
        <dbReference type="ARBA" id="ARBA00004477"/>
    </source>
</evidence>
<evidence type="ECO:0000256" key="13">
    <source>
        <dbReference type="SAM" id="Phobius"/>
    </source>
</evidence>
<evidence type="ECO:0000256" key="6">
    <source>
        <dbReference type="ARBA" id="ARBA00022692"/>
    </source>
</evidence>
<comment type="similarity">
    <text evidence="3 12">Belongs to the DTD family.</text>
</comment>
<comment type="caution">
    <text evidence="14">The sequence shown here is derived from an EMBL/GenBank/DDBJ whole genome shotgun (WGS) entry which is preliminary data.</text>
</comment>
<dbReference type="AlphaFoldDB" id="A0A507FEW8"/>
<comment type="subcellular location">
    <subcellularLocation>
        <location evidence="12">Cytoplasm</location>
    </subcellularLocation>
    <subcellularLocation>
        <location evidence="1">Endoplasmic reticulum membrane</location>
        <topology evidence="1">Multi-pass membrane protein</topology>
    </subcellularLocation>
</comment>
<dbReference type="Proteomes" id="UP000320333">
    <property type="component" value="Unassembled WGS sequence"/>
</dbReference>
<comment type="catalytic activity">
    <reaction evidence="10">
        <text>glycyl-tRNA(Ala) + H2O = tRNA(Ala) + glycine + H(+)</text>
        <dbReference type="Rhea" id="RHEA:53744"/>
        <dbReference type="Rhea" id="RHEA-COMP:9657"/>
        <dbReference type="Rhea" id="RHEA-COMP:13640"/>
        <dbReference type="ChEBI" id="CHEBI:15377"/>
        <dbReference type="ChEBI" id="CHEBI:15378"/>
        <dbReference type="ChEBI" id="CHEBI:57305"/>
        <dbReference type="ChEBI" id="CHEBI:78442"/>
        <dbReference type="ChEBI" id="CHEBI:78522"/>
        <dbReference type="EC" id="3.1.1.96"/>
    </reaction>
</comment>
<keyword evidence="12" id="KW-0963">Cytoplasm</keyword>
<comment type="similarity">
    <text evidence="2">Belongs to the INSIG family.</text>
</comment>
<evidence type="ECO:0000313" key="14">
    <source>
        <dbReference type="EMBL" id="TPX73838.1"/>
    </source>
</evidence>
<comment type="catalytic activity">
    <reaction evidence="11">
        <text>a D-aminoacyl-tRNA + H2O = a tRNA + a D-alpha-amino acid + H(+)</text>
        <dbReference type="Rhea" id="RHEA:13953"/>
        <dbReference type="Rhea" id="RHEA-COMP:10123"/>
        <dbReference type="Rhea" id="RHEA-COMP:10124"/>
        <dbReference type="ChEBI" id="CHEBI:15377"/>
        <dbReference type="ChEBI" id="CHEBI:15378"/>
        <dbReference type="ChEBI" id="CHEBI:59871"/>
        <dbReference type="ChEBI" id="CHEBI:78442"/>
        <dbReference type="ChEBI" id="CHEBI:79333"/>
        <dbReference type="EC" id="3.1.1.96"/>
    </reaction>
</comment>
<keyword evidence="12" id="KW-0820">tRNA-binding</keyword>
<organism evidence="14 15">
    <name type="scientific">Chytriomyces confervae</name>
    <dbReference type="NCBI Taxonomy" id="246404"/>
    <lineage>
        <taxon>Eukaryota</taxon>
        <taxon>Fungi</taxon>
        <taxon>Fungi incertae sedis</taxon>
        <taxon>Chytridiomycota</taxon>
        <taxon>Chytridiomycota incertae sedis</taxon>
        <taxon>Chytridiomycetes</taxon>
        <taxon>Chytridiales</taxon>
        <taxon>Chytriomycetaceae</taxon>
        <taxon>Chytriomyces</taxon>
    </lineage>
</organism>
<dbReference type="GO" id="GO:0005789">
    <property type="term" value="C:endoplasmic reticulum membrane"/>
    <property type="evidence" value="ECO:0007669"/>
    <property type="project" value="UniProtKB-SubCell"/>
</dbReference>
<dbReference type="InterPro" id="IPR023509">
    <property type="entry name" value="DTD-like_sf"/>
</dbReference>
<dbReference type="OrthoDB" id="205546at2759"/>
<keyword evidence="9 13" id="KW-0472">Membrane</keyword>
<feature type="transmembrane region" description="Helical" evidence="13">
    <location>
        <begin position="251"/>
        <end position="272"/>
    </location>
</feature>
<feature type="transmembrane region" description="Helical" evidence="13">
    <location>
        <begin position="216"/>
        <end position="239"/>
    </location>
</feature>
<name>A0A507FEW8_9FUNG</name>
<dbReference type="NCBIfam" id="TIGR00256">
    <property type="entry name" value="D-aminoacyl-tRNA deacylase"/>
    <property type="match status" value="1"/>
</dbReference>
<evidence type="ECO:0000256" key="9">
    <source>
        <dbReference type="ARBA" id="ARBA00023136"/>
    </source>
</evidence>